<evidence type="ECO:0000313" key="1">
    <source>
        <dbReference type="EMBL" id="KAK7495709.1"/>
    </source>
</evidence>
<comment type="caution">
    <text evidence="1">The sequence shown here is derived from an EMBL/GenBank/DDBJ whole genome shotgun (WGS) entry which is preliminary data.</text>
</comment>
<dbReference type="EMBL" id="JACVVK020000073">
    <property type="protein sequence ID" value="KAK7495709.1"/>
    <property type="molecule type" value="Genomic_DNA"/>
</dbReference>
<reference evidence="1 2" key="1">
    <citation type="journal article" date="2023" name="Sci. Data">
        <title>Genome assembly of the Korean intertidal mud-creeper Batillaria attramentaria.</title>
        <authorList>
            <person name="Patra A.K."/>
            <person name="Ho P.T."/>
            <person name="Jun S."/>
            <person name="Lee S.J."/>
            <person name="Kim Y."/>
            <person name="Won Y.J."/>
        </authorList>
    </citation>
    <scope>NUCLEOTIDE SEQUENCE [LARGE SCALE GENOMIC DNA]</scope>
    <source>
        <strain evidence="1">Wonlab-2016</strain>
    </source>
</reference>
<evidence type="ECO:0000313" key="2">
    <source>
        <dbReference type="Proteomes" id="UP001519460"/>
    </source>
</evidence>
<keyword evidence="2" id="KW-1185">Reference proteome</keyword>
<dbReference type="Proteomes" id="UP001519460">
    <property type="component" value="Unassembled WGS sequence"/>
</dbReference>
<name>A0ABD0L8H8_9CAEN</name>
<accession>A0ABD0L8H8</accession>
<gene>
    <name evidence="1" type="ORF">BaRGS_00013156</name>
</gene>
<protein>
    <submittedName>
        <fullName evidence="1">Uncharacterized protein</fullName>
    </submittedName>
</protein>
<sequence length="82" mass="8810">MGKRPTETTVDPTALEYRRIQELRRLGAEAHLVVVTTGSSDNSFLAIAVARAGLGQSLAGAATWMNSFGMHRHVAVVFNIAD</sequence>
<organism evidence="1 2">
    <name type="scientific">Batillaria attramentaria</name>
    <dbReference type="NCBI Taxonomy" id="370345"/>
    <lineage>
        <taxon>Eukaryota</taxon>
        <taxon>Metazoa</taxon>
        <taxon>Spiralia</taxon>
        <taxon>Lophotrochozoa</taxon>
        <taxon>Mollusca</taxon>
        <taxon>Gastropoda</taxon>
        <taxon>Caenogastropoda</taxon>
        <taxon>Sorbeoconcha</taxon>
        <taxon>Cerithioidea</taxon>
        <taxon>Batillariidae</taxon>
        <taxon>Batillaria</taxon>
    </lineage>
</organism>
<proteinExistence type="predicted"/>
<dbReference type="AlphaFoldDB" id="A0ABD0L8H8"/>